<dbReference type="NCBIfam" id="TIGR00254">
    <property type="entry name" value="GGDEF"/>
    <property type="match status" value="1"/>
</dbReference>
<dbReference type="SUPFAM" id="SSF55073">
    <property type="entry name" value="Nucleotide cyclase"/>
    <property type="match status" value="1"/>
</dbReference>
<evidence type="ECO:0000313" key="3">
    <source>
        <dbReference type="EMBL" id="GHD56125.1"/>
    </source>
</evidence>
<dbReference type="Proteomes" id="UP000630353">
    <property type="component" value="Unassembled WGS sequence"/>
</dbReference>
<comment type="caution">
    <text evidence="3">The sequence shown here is derived from an EMBL/GenBank/DDBJ whole genome shotgun (WGS) entry which is preliminary data.</text>
</comment>
<dbReference type="InterPro" id="IPR000160">
    <property type="entry name" value="GGDEF_dom"/>
</dbReference>
<sequence>MTAGNAASHRHNYDRLVAAIERARAEVDDRLARFHRSAISKVRPDPDLLKLGAHGESAFGLWYEQRKETPPVDQPAFGTLVALHEALLNHIALLAGRAWKDAKVPVEEYDALLDKVRAFDELAGRLVRAFQAAISDIDPLTGAQTRQVMLRDLKREMQRARRSGTPGCLALADVDRFKSINDGYGHAAGDIVLSAVAGLLIESLRPYDSVYRYGGEEFLLCLPDTGPEEARRVLERVRERVAGQPIGLGDGRELAVTVSFGLTLMTPRRPLEELIERADKALYAAKQNGRNRVEVWRPEAKGA</sequence>
<evidence type="ECO:0000313" key="4">
    <source>
        <dbReference type="Proteomes" id="UP000630353"/>
    </source>
</evidence>
<name>A0A919CQQ9_9PROT</name>
<dbReference type="PROSITE" id="PS50887">
    <property type="entry name" value="GGDEF"/>
    <property type="match status" value="1"/>
</dbReference>
<dbReference type="SMART" id="SM00267">
    <property type="entry name" value="GGDEF"/>
    <property type="match status" value="1"/>
</dbReference>
<proteinExistence type="predicted"/>
<dbReference type="EC" id="2.7.7.65" evidence="1"/>
<dbReference type="GO" id="GO:0052621">
    <property type="term" value="F:diguanylate cyclase activity"/>
    <property type="evidence" value="ECO:0007669"/>
    <property type="project" value="UniProtKB-EC"/>
</dbReference>
<protein>
    <recommendedName>
        <fullName evidence="1">diguanylate cyclase</fullName>
        <ecNumber evidence="1">2.7.7.65</ecNumber>
    </recommendedName>
</protein>
<dbReference type="RefSeq" id="WP_189992136.1">
    <property type="nucleotide sequence ID" value="NZ_BMZS01000008.1"/>
</dbReference>
<dbReference type="PANTHER" id="PTHR45138">
    <property type="entry name" value="REGULATORY COMPONENTS OF SENSORY TRANSDUCTION SYSTEM"/>
    <property type="match status" value="1"/>
</dbReference>
<dbReference type="InterPro" id="IPR050469">
    <property type="entry name" value="Diguanylate_Cyclase"/>
</dbReference>
<dbReference type="Gene3D" id="1.20.120.30">
    <property type="entry name" value="Aspartate receptor, ligand-binding domain"/>
    <property type="match status" value="1"/>
</dbReference>
<dbReference type="InterPro" id="IPR043128">
    <property type="entry name" value="Rev_trsase/Diguanyl_cyclase"/>
</dbReference>
<dbReference type="GO" id="GO:0005886">
    <property type="term" value="C:plasma membrane"/>
    <property type="evidence" value="ECO:0007669"/>
    <property type="project" value="TreeGrafter"/>
</dbReference>
<dbReference type="GO" id="GO:1902201">
    <property type="term" value="P:negative regulation of bacterial-type flagellum-dependent cell motility"/>
    <property type="evidence" value="ECO:0007669"/>
    <property type="project" value="TreeGrafter"/>
</dbReference>
<dbReference type="InterPro" id="IPR029787">
    <property type="entry name" value="Nucleotide_cyclase"/>
</dbReference>
<keyword evidence="4" id="KW-1185">Reference proteome</keyword>
<evidence type="ECO:0000259" key="2">
    <source>
        <dbReference type="PROSITE" id="PS50887"/>
    </source>
</evidence>
<feature type="domain" description="GGDEF" evidence="2">
    <location>
        <begin position="165"/>
        <end position="298"/>
    </location>
</feature>
<organism evidence="3 4">
    <name type="scientific">Thalassobaculum fulvum</name>
    <dbReference type="NCBI Taxonomy" id="1633335"/>
    <lineage>
        <taxon>Bacteria</taxon>
        <taxon>Pseudomonadati</taxon>
        <taxon>Pseudomonadota</taxon>
        <taxon>Alphaproteobacteria</taxon>
        <taxon>Rhodospirillales</taxon>
        <taxon>Thalassobaculaceae</taxon>
        <taxon>Thalassobaculum</taxon>
    </lineage>
</organism>
<reference evidence="3" key="1">
    <citation type="journal article" date="2014" name="Int. J. Syst. Evol. Microbiol.">
        <title>Complete genome sequence of Corynebacterium casei LMG S-19264T (=DSM 44701T), isolated from a smear-ripened cheese.</title>
        <authorList>
            <consortium name="US DOE Joint Genome Institute (JGI-PGF)"/>
            <person name="Walter F."/>
            <person name="Albersmeier A."/>
            <person name="Kalinowski J."/>
            <person name="Ruckert C."/>
        </authorList>
    </citation>
    <scope>NUCLEOTIDE SEQUENCE</scope>
    <source>
        <strain evidence="3">KCTC 42651</strain>
    </source>
</reference>
<dbReference type="EMBL" id="BMZS01000008">
    <property type="protein sequence ID" value="GHD56125.1"/>
    <property type="molecule type" value="Genomic_DNA"/>
</dbReference>
<dbReference type="Gene3D" id="3.30.70.270">
    <property type="match status" value="1"/>
</dbReference>
<accession>A0A919CQQ9</accession>
<reference evidence="3" key="2">
    <citation type="submission" date="2020-09" db="EMBL/GenBank/DDBJ databases">
        <authorList>
            <person name="Sun Q."/>
            <person name="Kim S."/>
        </authorList>
    </citation>
    <scope>NUCLEOTIDE SEQUENCE</scope>
    <source>
        <strain evidence="3">KCTC 42651</strain>
    </source>
</reference>
<dbReference type="AlphaFoldDB" id="A0A919CQQ9"/>
<dbReference type="CDD" id="cd01949">
    <property type="entry name" value="GGDEF"/>
    <property type="match status" value="1"/>
</dbReference>
<dbReference type="FunFam" id="3.30.70.270:FF:000001">
    <property type="entry name" value="Diguanylate cyclase domain protein"/>
    <property type="match status" value="1"/>
</dbReference>
<dbReference type="Pfam" id="PF00990">
    <property type="entry name" value="GGDEF"/>
    <property type="match status" value="1"/>
</dbReference>
<dbReference type="PANTHER" id="PTHR45138:SF24">
    <property type="entry name" value="DIGUANYLATE CYCLASE DGCC-RELATED"/>
    <property type="match status" value="1"/>
</dbReference>
<dbReference type="GO" id="GO:0043709">
    <property type="term" value="P:cell adhesion involved in single-species biofilm formation"/>
    <property type="evidence" value="ECO:0007669"/>
    <property type="project" value="TreeGrafter"/>
</dbReference>
<gene>
    <name evidence="3" type="ORF">GCM10017083_35870</name>
</gene>
<dbReference type="NCBIfam" id="NF007380">
    <property type="entry name" value="PRK09894.1"/>
    <property type="match status" value="1"/>
</dbReference>
<evidence type="ECO:0000256" key="1">
    <source>
        <dbReference type="ARBA" id="ARBA00012528"/>
    </source>
</evidence>